<organism evidence="1">
    <name type="scientific">marine metagenome</name>
    <dbReference type="NCBI Taxonomy" id="408172"/>
    <lineage>
        <taxon>unclassified sequences</taxon>
        <taxon>metagenomes</taxon>
        <taxon>ecological metagenomes</taxon>
    </lineage>
</organism>
<reference evidence="1" key="1">
    <citation type="submission" date="2018-05" db="EMBL/GenBank/DDBJ databases">
        <authorList>
            <person name="Lanie J.A."/>
            <person name="Ng W.-L."/>
            <person name="Kazmierczak K.M."/>
            <person name="Andrzejewski T.M."/>
            <person name="Davidsen T.M."/>
            <person name="Wayne K.J."/>
            <person name="Tettelin H."/>
            <person name="Glass J.I."/>
            <person name="Rusch D."/>
            <person name="Podicherti R."/>
            <person name="Tsui H.-C.T."/>
            <person name="Winkler M.E."/>
        </authorList>
    </citation>
    <scope>NUCLEOTIDE SEQUENCE</scope>
</reference>
<dbReference type="EMBL" id="UINC01140642">
    <property type="protein sequence ID" value="SVD27911.1"/>
    <property type="molecule type" value="Genomic_DNA"/>
</dbReference>
<accession>A0A382U2D9</accession>
<name>A0A382U2D9_9ZZZZ</name>
<evidence type="ECO:0000313" key="1">
    <source>
        <dbReference type="EMBL" id="SVD27911.1"/>
    </source>
</evidence>
<sequence>MPVKIKGNEYSTVAERLNSVHDDHDYISITTKIVDETQEYITIKANVSIHNENFEQIYSGHAREYFEFRNRDSVNFAFALENAETSAIGRALASAGYGGKKFASAEEMSRIEAKTKARESQIPHGSAPLLQVVEDARQQADISVDQLKKKSQNLFGTDDIRALSGVQLKRIASEISNGKN</sequence>
<protein>
    <submittedName>
        <fullName evidence="1">Uncharacterized protein</fullName>
    </submittedName>
</protein>
<dbReference type="AlphaFoldDB" id="A0A382U2D9"/>
<proteinExistence type="predicted"/>
<gene>
    <name evidence="1" type="ORF">METZ01_LOCUS380765</name>
</gene>